<keyword evidence="2" id="KW-1185">Reference proteome</keyword>
<name>A0ACC3NGG6_9PEZI</name>
<comment type="caution">
    <text evidence="1">The sequence shown here is derived from an EMBL/GenBank/DDBJ whole genome shotgun (WGS) entry which is preliminary data.</text>
</comment>
<protein>
    <submittedName>
        <fullName evidence="1">Uncharacterized protein</fullName>
    </submittedName>
</protein>
<evidence type="ECO:0000313" key="2">
    <source>
        <dbReference type="Proteomes" id="UP001281147"/>
    </source>
</evidence>
<organism evidence="1 2">
    <name type="scientific">Vermiconidia calcicola</name>
    <dbReference type="NCBI Taxonomy" id="1690605"/>
    <lineage>
        <taxon>Eukaryota</taxon>
        <taxon>Fungi</taxon>
        <taxon>Dikarya</taxon>
        <taxon>Ascomycota</taxon>
        <taxon>Pezizomycotina</taxon>
        <taxon>Dothideomycetes</taxon>
        <taxon>Dothideomycetidae</taxon>
        <taxon>Mycosphaerellales</taxon>
        <taxon>Extremaceae</taxon>
        <taxon>Vermiconidia</taxon>
    </lineage>
</organism>
<dbReference type="EMBL" id="JAUTXU010000046">
    <property type="protein sequence ID" value="KAK3715837.1"/>
    <property type="molecule type" value="Genomic_DNA"/>
</dbReference>
<evidence type="ECO:0000313" key="1">
    <source>
        <dbReference type="EMBL" id="KAK3715837.1"/>
    </source>
</evidence>
<proteinExistence type="predicted"/>
<sequence length="589" mass="66441">MSLKDVPSRRKSKRDRIVREAPPSSEVKAFKHSIVQLRVAQHDLHPAVQSRVPPHTDTWATALQQERPGSFMFESPPTLTKTAWEYERLQLPSSQWTRRSAQRSTLLSHFFDQLPREVMHCIVDQLEGLHASRAILDVKTLQDDLRALCLVSKRLHRIAREHLYHELHLPPNPMGEQRNAVPFRKRGSRLGLLLRTFIETPALAVLVHHLRVPSSLPLRLHHETTPALDSHNLLLPTFDTLVDIVLKCRNLEQLSGYTPMATNAAADLFTALSTCTQLKAHMWHLPASLSNGQDDPLPTGRFIDYHTNWRNLHTLVLWQQPGGCELPPGIVSALMLRLPSLKHLMIKGMRPTEFHNGTLLMLPALSTLRLEDLQGITDHGIQQLAHSRLALSVEKLSFCGLELTSLRTIQTLFANLPKIQSFTLVQHSAPKVQRHVADMSKDFTLSSSTLEKLHWDVITASDSTATLADSIAAGHFPALRRVSVPWDYDGAVQNLCRPIPSKPITSEDLHAVENWKSSRSMIRDYRIAEVQAQVRIREKRAEPSFDVVVQKDDEGVERKHFIGSYLGNMASKIEFSLGPGIDSVFDALI</sequence>
<reference evidence="1" key="1">
    <citation type="submission" date="2023-07" db="EMBL/GenBank/DDBJ databases">
        <title>Black Yeasts Isolated from many extreme environments.</title>
        <authorList>
            <person name="Coleine C."/>
            <person name="Stajich J.E."/>
            <person name="Selbmann L."/>
        </authorList>
    </citation>
    <scope>NUCLEOTIDE SEQUENCE</scope>
    <source>
        <strain evidence="1">CCFEE 5714</strain>
    </source>
</reference>
<accession>A0ACC3NGG6</accession>
<gene>
    <name evidence="1" type="ORF">LTR37_006820</name>
</gene>
<dbReference type="Proteomes" id="UP001281147">
    <property type="component" value="Unassembled WGS sequence"/>
</dbReference>